<protein>
    <submittedName>
        <fullName evidence="1">Uncharacterized protein</fullName>
    </submittedName>
</protein>
<proteinExistence type="predicted"/>
<keyword evidence="2" id="KW-1185">Reference proteome</keyword>
<organism evidence="1 2">
    <name type="scientific">Phaeosphaeria nodorum (strain SN15 / ATCC MYA-4574 / FGSC 10173)</name>
    <name type="common">Glume blotch fungus</name>
    <name type="synonym">Parastagonospora nodorum</name>
    <dbReference type="NCBI Taxonomy" id="321614"/>
    <lineage>
        <taxon>Eukaryota</taxon>
        <taxon>Fungi</taxon>
        <taxon>Dikarya</taxon>
        <taxon>Ascomycota</taxon>
        <taxon>Pezizomycotina</taxon>
        <taxon>Dothideomycetes</taxon>
        <taxon>Pleosporomycetidae</taxon>
        <taxon>Pleosporales</taxon>
        <taxon>Pleosporineae</taxon>
        <taxon>Phaeosphaeriaceae</taxon>
        <taxon>Parastagonospora</taxon>
    </lineage>
</organism>
<evidence type="ECO:0000313" key="1">
    <source>
        <dbReference type="EMBL" id="QRC98790.1"/>
    </source>
</evidence>
<sequence length="182" mass="19731">MSISHSFLTHLPSSLPLRQPKIRCLTSLCVLNKCASGPRRDNKPGRGVALTLHPTAAGAGDGTSGIRTARRLVDGLCGSDTMDSIDVNRRGETVDFHVRMVEWSACHVLGAWECEIAHAHAHAPASFMCFRGFSREHMMRGGGLKFAVLCKGMVGFEEGWVVLWGCGRRLAMCVRLASLVGI</sequence>
<dbReference type="VEuPathDB" id="FungiDB:JI435_412560"/>
<dbReference type="Proteomes" id="UP000663193">
    <property type="component" value="Chromosome 9"/>
</dbReference>
<evidence type="ECO:0000313" key="2">
    <source>
        <dbReference type="Proteomes" id="UP000663193"/>
    </source>
</evidence>
<gene>
    <name evidence="1" type="ORF">JI435_412560</name>
</gene>
<name>A0A7U2I0I5_PHANO</name>
<accession>A0A7U2I0I5</accession>
<reference evidence="2" key="1">
    <citation type="journal article" date="2021" name="BMC Genomics">
        <title>Chromosome-level genome assembly and manually-curated proteome of model necrotroph Parastagonospora nodorum Sn15 reveals a genome-wide trove of candidate effector homologs, and redundancy of virulence-related functions within an accessory chromosome.</title>
        <authorList>
            <person name="Bertazzoni S."/>
            <person name="Jones D.A.B."/>
            <person name="Phan H.T."/>
            <person name="Tan K.-C."/>
            <person name="Hane J.K."/>
        </authorList>
    </citation>
    <scope>NUCLEOTIDE SEQUENCE [LARGE SCALE GENOMIC DNA]</scope>
    <source>
        <strain evidence="2">SN15 / ATCC MYA-4574 / FGSC 10173)</strain>
    </source>
</reference>
<dbReference type="EMBL" id="CP069031">
    <property type="protein sequence ID" value="QRC98790.1"/>
    <property type="molecule type" value="Genomic_DNA"/>
</dbReference>
<dbReference type="AlphaFoldDB" id="A0A7U2I0I5"/>